<reference evidence="2 3" key="1">
    <citation type="journal article" date="2019" name="PLoS Negl. Trop. Dis.">
        <title>Whole genome sequencing of Entamoeba nuttalli reveals mammalian host-related molecular signatures and a novel octapeptide-repeat surface protein.</title>
        <authorList>
            <person name="Tanaka M."/>
            <person name="Makiuchi T."/>
            <person name="Komiyama T."/>
            <person name="Shiina T."/>
            <person name="Osaki K."/>
            <person name="Tachibana H."/>
        </authorList>
    </citation>
    <scope>NUCLEOTIDE SEQUENCE [LARGE SCALE GENOMIC DNA]</scope>
    <source>
        <strain evidence="2 3">P19-061405</strain>
    </source>
</reference>
<feature type="transmembrane region" description="Helical" evidence="1">
    <location>
        <begin position="233"/>
        <end position="251"/>
    </location>
</feature>
<feature type="transmembrane region" description="Helical" evidence="1">
    <location>
        <begin position="138"/>
        <end position="156"/>
    </location>
</feature>
<protein>
    <recommendedName>
        <fullName evidence="4">Phosphatidic acid phosphatase type 2/haloperoxidase domain-containing protein</fullName>
    </recommendedName>
</protein>
<evidence type="ECO:0008006" key="4">
    <source>
        <dbReference type="Google" id="ProtNLM"/>
    </source>
</evidence>
<evidence type="ECO:0000313" key="2">
    <source>
        <dbReference type="EMBL" id="GAB1226331.1"/>
    </source>
</evidence>
<feature type="transmembrane region" description="Helical" evidence="1">
    <location>
        <begin position="288"/>
        <end position="306"/>
    </location>
</feature>
<feature type="transmembrane region" description="Helical" evidence="1">
    <location>
        <begin position="91"/>
        <end position="108"/>
    </location>
</feature>
<feature type="transmembrane region" description="Helical" evidence="1">
    <location>
        <begin position="53"/>
        <end position="79"/>
    </location>
</feature>
<name>A0ABQ0DU05_9EUKA</name>
<keyword evidence="1" id="KW-0812">Transmembrane</keyword>
<keyword evidence="1" id="KW-1133">Transmembrane helix</keyword>
<keyword evidence="1" id="KW-0472">Membrane</keyword>
<accession>A0ABQ0DU05</accession>
<comment type="caution">
    <text evidence="2">The sequence shown here is derived from an EMBL/GenBank/DDBJ whole genome shotgun (WGS) entry which is preliminary data.</text>
</comment>
<evidence type="ECO:0000313" key="3">
    <source>
        <dbReference type="Proteomes" id="UP001628156"/>
    </source>
</evidence>
<organism evidence="2 3">
    <name type="scientific">Entamoeba nuttalli</name>
    <dbReference type="NCBI Taxonomy" id="412467"/>
    <lineage>
        <taxon>Eukaryota</taxon>
        <taxon>Amoebozoa</taxon>
        <taxon>Evosea</taxon>
        <taxon>Archamoebae</taxon>
        <taxon>Mastigamoebida</taxon>
        <taxon>Entamoebidae</taxon>
        <taxon>Entamoeba</taxon>
    </lineage>
</organism>
<feature type="transmembrane region" description="Helical" evidence="1">
    <location>
        <begin position="198"/>
        <end position="221"/>
    </location>
</feature>
<gene>
    <name evidence="2" type="ORF">ENUP19_0284G0064</name>
</gene>
<sequence length="313" mass="37098">MFNKSLINIFLYYNIPIIIFVFYFWIINGSDSCNIIRFKYYPSLIDKILDPQYWTVIVSLIIACLVCIEYDSLIIIFILMNFHINLKLEHFCIYFTSIIDVLNAYVFHRWNYYIICMLKVSLNDIHCTEIGKIKFNGISGHYFTIIYFFGIFLYLLSSIPHSNTSIFVSFKRHFSICYFPLIHYFSGSNRFNKYNKKPSVRIILCSVGLLLYIIFSYLCMYNTLIYGFHSPRQLLYGIIASFIALVTYSFFLQIPFIYRSVVNFILYTSCYFILCLVTKQSVTNDKLILFPLCSLVMTLFYSFWTIPSNEIED</sequence>
<feature type="transmembrane region" description="Helical" evidence="1">
    <location>
        <begin position="7"/>
        <end position="27"/>
    </location>
</feature>
<proteinExistence type="predicted"/>
<dbReference type="Proteomes" id="UP001628156">
    <property type="component" value="Unassembled WGS sequence"/>
</dbReference>
<keyword evidence="3" id="KW-1185">Reference proteome</keyword>
<dbReference type="EMBL" id="BAAFRS010000284">
    <property type="protein sequence ID" value="GAB1226331.1"/>
    <property type="molecule type" value="Genomic_DNA"/>
</dbReference>
<feature type="transmembrane region" description="Helical" evidence="1">
    <location>
        <begin position="257"/>
        <end position="276"/>
    </location>
</feature>
<evidence type="ECO:0000256" key="1">
    <source>
        <dbReference type="SAM" id="Phobius"/>
    </source>
</evidence>